<keyword evidence="4" id="KW-0540">Nuclease</keyword>
<dbReference type="PANTHER" id="PTHR10642:SF26">
    <property type="entry name" value="RIBONUCLEASE H1"/>
    <property type="match status" value="1"/>
</dbReference>
<keyword evidence="10" id="KW-1185">Reference proteome</keyword>
<sequence>MTDQQILFNPSITTTGHLKEGFRIFSNHLSSSLTVSHRSGRPVLEESTTVYTDSSCINNRDQNTQAGAGIWFTHNDPRNTSLRLPSPHNTNQAGEVAAILQASQIVPPFTPLHILSNSKYTINGLTIHLPH</sequence>
<dbReference type="Proteomes" id="UP000287166">
    <property type="component" value="Unassembled WGS sequence"/>
</dbReference>
<dbReference type="STRING" id="139825.A0A401GNA1"/>
<dbReference type="OrthoDB" id="2751246at2759"/>
<dbReference type="EC" id="3.1.26.4" evidence="3"/>
<dbReference type="GO" id="GO:0046872">
    <property type="term" value="F:metal ion binding"/>
    <property type="evidence" value="ECO:0007669"/>
    <property type="project" value="UniProtKB-KW"/>
</dbReference>
<dbReference type="GO" id="GO:0043137">
    <property type="term" value="P:DNA replication, removal of RNA primer"/>
    <property type="evidence" value="ECO:0007669"/>
    <property type="project" value="TreeGrafter"/>
</dbReference>
<reference evidence="9 10" key="1">
    <citation type="journal article" date="2018" name="Sci. Rep.">
        <title>Genome sequence of the cauliflower mushroom Sparassis crispa (Hanabiratake) and its association with beneficial usage.</title>
        <authorList>
            <person name="Kiyama R."/>
            <person name="Furutani Y."/>
            <person name="Kawaguchi K."/>
            <person name="Nakanishi T."/>
        </authorList>
    </citation>
    <scope>NUCLEOTIDE SEQUENCE [LARGE SCALE GENOMIC DNA]</scope>
</reference>
<dbReference type="InParanoid" id="A0A401GNA1"/>
<comment type="caution">
    <text evidence="9">The sequence shown here is derived from an EMBL/GenBank/DDBJ whole genome shotgun (WGS) entry which is preliminary data.</text>
</comment>
<dbReference type="InterPro" id="IPR036397">
    <property type="entry name" value="RNaseH_sf"/>
</dbReference>
<dbReference type="GO" id="GO:0004523">
    <property type="term" value="F:RNA-DNA hybrid ribonuclease activity"/>
    <property type="evidence" value="ECO:0007669"/>
    <property type="project" value="UniProtKB-EC"/>
</dbReference>
<dbReference type="PANTHER" id="PTHR10642">
    <property type="entry name" value="RIBONUCLEASE H1"/>
    <property type="match status" value="1"/>
</dbReference>
<evidence type="ECO:0000256" key="4">
    <source>
        <dbReference type="ARBA" id="ARBA00022722"/>
    </source>
</evidence>
<dbReference type="InterPro" id="IPR002156">
    <property type="entry name" value="RNaseH_domain"/>
</dbReference>
<evidence type="ECO:0000259" key="8">
    <source>
        <dbReference type="PROSITE" id="PS50879"/>
    </source>
</evidence>
<evidence type="ECO:0000256" key="5">
    <source>
        <dbReference type="ARBA" id="ARBA00022723"/>
    </source>
</evidence>
<organism evidence="9 10">
    <name type="scientific">Sparassis crispa</name>
    <dbReference type="NCBI Taxonomy" id="139825"/>
    <lineage>
        <taxon>Eukaryota</taxon>
        <taxon>Fungi</taxon>
        <taxon>Dikarya</taxon>
        <taxon>Basidiomycota</taxon>
        <taxon>Agaricomycotina</taxon>
        <taxon>Agaricomycetes</taxon>
        <taxon>Polyporales</taxon>
        <taxon>Sparassidaceae</taxon>
        <taxon>Sparassis</taxon>
    </lineage>
</organism>
<evidence type="ECO:0000256" key="1">
    <source>
        <dbReference type="ARBA" id="ARBA00000077"/>
    </source>
</evidence>
<name>A0A401GNA1_9APHY</name>
<evidence type="ECO:0000256" key="7">
    <source>
        <dbReference type="ARBA" id="ARBA00022801"/>
    </source>
</evidence>
<evidence type="ECO:0000256" key="2">
    <source>
        <dbReference type="ARBA" id="ARBA00005300"/>
    </source>
</evidence>
<dbReference type="GO" id="GO:0003676">
    <property type="term" value="F:nucleic acid binding"/>
    <property type="evidence" value="ECO:0007669"/>
    <property type="project" value="InterPro"/>
</dbReference>
<dbReference type="PROSITE" id="PS50879">
    <property type="entry name" value="RNASE_H_1"/>
    <property type="match status" value="1"/>
</dbReference>
<accession>A0A401GNA1</accession>
<dbReference type="SUPFAM" id="SSF53098">
    <property type="entry name" value="Ribonuclease H-like"/>
    <property type="match status" value="1"/>
</dbReference>
<dbReference type="Gene3D" id="3.30.420.10">
    <property type="entry name" value="Ribonuclease H-like superfamily/Ribonuclease H"/>
    <property type="match status" value="1"/>
</dbReference>
<keyword evidence="7" id="KW-0378">Hydrolase</keyword>
<dbReference type="EMBL" id="BFAD01000005">
    <property type="protein sequence ID" value="GBE83695.1"/>
    <property type="molecule type" value="Genomic_DNA"/>
</dbReference>
<evidence type="ECO:0000313" key="10">
    <source>
        <dbReference type="Proteomes" id="UP000287166"/>
    </source>
</evidence>
<comment type="similarity">
    <text evidence="2">Belongs to the RNase H family.</text>
</comment>
<gene>
    <name evidence="9" type="ORF">SCP_0507510</name>
</gene>
<dbReference type="Pfam" id="PF00075">
    <property type="entry name" value="RNase_H"/>
    <property type="match status" value="1"/>
</dbReference>
<proteinExistence type="inferred from homology"/>
<dbReference type="InterPro" id="IPR012337">
    <property type="entry name" value="RNaseH-like_sf"/>
</dbReference>
<comment type="catalytic activity">
    <reaction evidence="1">
        <text>Endonucleolytic cleavage to 5'-phosphomonoester.</text>
        <dbReference type="EC" id="3.1.26.4"/>
    </reaction>
</comment>
<dbReference type="InterPro" id="IPR050092">
    <property type="entry name" value="RNase_H"/>
</dbReference>
<protein>
    <recommendedName>
        <fullName evidence="3">ribonuclease H</fullName>
        <ecNumber evidence="3">3.1.26.4</ecNumber>
    </recommendedName>
</protein>
<dbReference type="AlphaFoldDB" id="A0A401GNA1"/>
<evidence type="ECO:0000256" key="6">
    <source>
        <dbReference type="ARBA" id="ARBA00022759"/>
    </source>
</evidence>
<keyword evidence="5" id="KW-0479">Metal-binding</keyword>
<dbReference type="GeneID" id="38780612"/>
<evidence type="ECO:0000256" key="3">
    <source>
        <dbReference type="ARBA" id="ARBA00012180"/>
    </source>
</evidence>
<dbReference type="RefSeq" id="XP_027614608.1">
    <property type="nucleotide sequence ID" value="XM_027758807.1"/>
</dbReference>
<feature type="domain" description="RNase H type-1" evidence="8">
    <location>
        <begin position="44"/>
        <end position="131"/>
    </location>
</feature>
<keyword evidence="6" id="KW-0255">Endonuclease</keyword>
<evidence type="ECO:0000313" key="9">
    <source>
        <dbReference type="EMBL" id="GBE83695.1"/>
    </source>
</evidence>